<accession>A0A117I1H5</accession>
<evidence type="ECO:0000313" key="2">
    <source>
        <dbReference type="EMBL" id="GAS82155.1"/>
    </source>
</evidence>
<sequence length="407" mass="46203">MEANMNEANRITEETGETDKTSNPDGSNRGNHHSTETLNRWRLILGESAEEGLCNTDQYTSGEFQYTEMDEILGYLYNREYGEEQGYRKEGGRGASNLTVPKWLHKVRDLFPKPTVEILEKQALDRYGLTELLTDKKLLESLEPNMNLLKNIMQFKGRMKGEVLKSAKEIVRTVVEELRSKLESQTRASIMGKRSRYTSSSVRSLRNLNFKRTITKNLKNYDKNKRRFVIDRLYFDGSIQPHNKWNIIIGVDESGSMLDSVIYSSVMASIFYRLNALRTKLFIFDTQVVDLSDRLEDPVDVLMNVQLGGGTHITKALRYGETLIDNPGKTIFILVSDLEEGYPIAQMYKACKDIIDAGCKLLVLTALDFNGDSVYNKHAAQTLTNMGAHVAAITPNELADWIGEIIT</sequence>
<evidence type="ECO:0000256" key="1">
    <source>
        <dbReference type="SAM" id="MobiDB-lite"/>
    </source>
</evidence>
<organism evidence="2 3">
    <name type="scientific">Paenibacillus amylolyticus</name>
    <dbReference type="NCBI Taxonomy" id="1451"/>
    <lineage>
        <taxon>Bacteria</taxon>
        <taxon>Bacillati</taxon>
        <taxon>Bacillota</taxon>
        <taxon>Bacilli</taxon>
        <taxon>Bacillales</taxon>
        <taxon>Paenibacillaceae</taxon>
        <taxon>Paenibacillus</taxon>
    </lineage>
</organism>
<evidence type="ECO:0000313" key="3">
    <source>
        <dbReference type="Proteomes" id="UP000069697"/>
    </source>
</evidence>
<name>A0A117I1H5_PAEAM</name>
<dbReference type="Gene3D" id="3.40.50.410">
    <property type="entry name" value="von Willebrand factor, type A domain"/>
    <property type="match status" value="1"/>
</dbReference>
<dbReference type="Proteomes" id="UP000069697">
    <property type="component" value="Unassembled WGS sequence"/>
</dbReference>
<dbReference type="InterPro" id="IPR036465">
    <property type="entry name" value="vWFA_dom_sf"/>
</dbReference>
<comment type="caution">
    <text evidence="2">The sequence shown here is derived from an EMBL/GenBank/DDBJ whole genome shotgun (WGS) entry which is preliminary data.</text>
</comment>
<gene>
    <name evidence="2" type="ORF">PAHA3_2229</name>
</gene>
<dbReference type="SUPFAM" id="SSF53300">
    <property type="entry name" value="vWA-like"/>
    <property type="match status" value="1"/>
</dbReference>
<reference evidence="2 3" key="1">
    <citation type="journal article" date="2016" name="Genome Announc.">
        <title>Draft Genome Sequence of Paenibacillus amylolyticus Heshi-A3, Isolated from Fermented Rice Bran in a Japanese Fermented Seafood Dish.</title>
        <authorList>
            <person name="Akuzawa S."/>
            <person name="Nagaoka J."/>
            <person name="Kanekatsu M."/>
            <person name="Kubota E."/>
            <person name="Ohtake R."/>
            <person name="Suzuki T."/>
            <person name="Kanesaki Y."/>
        </authorList>
    </citation>
    <scope>NUCLEOTIDE SEQUENCE [LARGE SCALE GENOMIC DNA]</scope>
    <source>
        <strain evidence="2 3">Heshi-A3</strain>
    </source>
</reference>
<evidence type="ECO:0008006" key="4">
    <source>
        <dbReference type="Google" id="ProtNLM"/>
    </source>
</evidence>
<dbReference type="InterPro" id="IPR008912">
    <property type="entry name" value="Uncharacterised_CoxE"/>
</dbReference>
<dbReference type="RefSeq" id="WP_235599421.1">
    <property type="nucleotide sequence ID" value="NZ_BCNV01000001.1"/>
</dbReference>
<dbReference type="PANTHER" id="PTHR30634">
    <property type="entry name" value="OUTER MEMBRANE LOLAB LIPOPROTEIN INSERTION APPARATUS"/>
    <property type="match status" value="1"/>
</dbReference>
<reference evidence="3" key="2">
    <citation type="submission" date="2016-01" db="EMBL/GenBank/DDBJ databases">
        <title>Draft Genome Sequence of Paenibacillus amylolyticus Heshi-A3 that Was Isolated from Fermented Rice Bran with Aging Salted Mackerel, Which Was Named Heshiko as Traditional Fermented Seafood in Japan.</title>
        <authorList>
            <person name="Akuzawa S."/>
            <person name="Nakagawa J."/>
            <person name="Kanekatsu T."/>
            <person name="Kubota E."/>
            <person name="Ohtake R."/>
            <person name="Suzuki T."/>
            <person name="Kanesaki Y."/>
        </authorList>
    </citation>
    <scope>NUCLEOTIDE SEQUENCE [LARGE SCALE GENOMIC DNA]</scope>
    <source>
        <strain evidence="3">Heshi-A3</strain>
    </source>
</reference>
<dbReference type="EMBL" id="BCNV01000001">
    <property type="protein sequence ID" value="GAS82155.1"/>
    <property type="molecule type" value="Genomic_DNA"/>
</dbReference>
<feature type="compositionally biased region" description="Basic and acidic residues" evidence="1">
    <location>
        <begin position="10"/>
        <end position="22"/>
    </location>
</feature>
<feature type="region of interest" description="Disordered" evidence="1">
    <location>
        <begin position="1"/>
        <end position="35"/>
    </location>
</feature>
<protein>
    <recommendedName>
        <fullName evidence="4">VWA domain-containing protein</fullName>
    </recommendedName>
</protein>
<proteinExistence type="predicted"/>
<dbReference type="AlphaFoldDB" id="A0A117I1H5"/>
<dbReference type="PANTHER" id="PTHR30634:SF16">
    <property type="entry name" value="OUTER-MEMBRANE LIPOPROTEIN LOLB"/>
    <property type="match status" value="1"/>
</dbReference>
<dbReference type="Pfam" id="PF05762">
    <property type="entry name" value="VWA_CoxE"/>
    <property type="match status" value="1"/>
</dbReference>
<dbReference type="InterPro" id="IPR050458">
    <property type="entry name" value="LolB"/>
</dbReference>